<dbReference type="Proteomes" id="UP000057134">
    <property type="component" value="Chromosome"/>
</dbReference>
<dbReference type="CDD" id="cd17321">
    <property type="entry name" value="MFS_MMR_MDR_like"/>
    <property type="match status" value="1"/>
</dbReference>
<dbReference type="InterPro" id="IPR011701">
    <property type="entry name" value="MFS"/>
</dbReference>
<dbReference type="EMBL" id="CP011269">
    <property type="protein sequence ID" value="ALI26975.1"/>
    <property type="molecule type" value="Genomic_DNA"/>
</dbReference>
<name>A0A0N7H8R7_MYCFO</name>
<dbReference type="PANTHER" id="PTHR42718">
    <property type="entry name" value="MAJOR FACILITATOR SUPERFAMILY MULTIDRUG TRANSPORTER MFSC"/>
    <property type="match status" value="1"/>
</dbReference>
<dbReference type="KEGG" id="mft:XA26_31430"/>
<dbReference type="STRING" id="1766.XA26_31430"/>
<keyword evidence="3" id="KW-1133">Transmembrane helix</keyword>
<dbReference type="PRINTS" id="PR01036">
    <property type="entry name" value="TCRTETB"/>
</dbReference>
<organism evidence="5 6">
    <name type="scientific">Mycolicibacterium fortuitum</name>
    <name type="common">Mycobacterium fortuitum</name>
    <dbReference type="NCBI Taxonomy" id="1766"/>
    <lineage>
        <taxon>Bacteria</taxon>
        <taxon>Bacillati</taxon>
        <taxon>Actinomycetota</taxon>
        <taxon>Actinomycetes</taxon>
        <taxon>Mycobacteriales</taxon>
        <taxon>Mycobacteriaceae</taxon>
        <taxon>Mycolicibacterium</taxon>
    </lineage>
</organism>
<dbReference type="Pfam" id="PF07690">
    <property type="entry name" value="MFS_1"/>
    <property type="match status" value="2"/>
</dbReference>
<proteinExistence type="predicted"/>
<comment type="subcellular location">
    <subcellularLocation>
        <location evidence="1">Cell membrane</location>
        <topology evidence="1">Multi-pass membrane protein</topology>
    </subcellularLocation>
</comment>
<evidence type="ECO:0000256" key="3">
    <source>
        <dbReference type="ARBA" id="ARBA00022989"/>
    </source>
</evidence>
<sequence>MSSISPSPLAAKDADGEQDADWRPLVACCLATFLLLAFTTVLTVSADSIASRLGAGFSVAQWIIDVYPLALAALVMGMGTVGDRLGHRWLFLIGLVVFGIASALCATASSGGVLVAARAIQGVGGAAIFGTAVPLLTEHYRGPTRGMAFAVWGAVAGIGSTVGTIAGGAAMQFVTWRWLFAATLPIVVLALLIGVPSLSRDRHVRVRIDGVGVVLITAMMAATTFAVINAGEFGWAATGTTGAAAVSFIAVVLFVTAQRRSTHPLLPPDLFATPAFVGVLIAGFAYYFAAFAALPVLSRWLQSAAGMPPLRAALVLTIQLAAFVVVSLVFGARLHRAPRTWVLGGGTVITGLACLPGAALLWRPDWTGLIAVLVLTGIGSAIVSPVLPAVAATAAPPGRAGAAAATANAARQLGLTIGIALCGTISRSVDAGSGEPTTGAVVAALLISGAVAMCGGTISVLLLRQHDVRPRRFTARRTG</sequence>
<dbReference type="GO" id="GO:0022857">
    <property type="term" value="F:transmembrane transporter activity"/>
    <property type="evidence" value="ECO:0007669"/>
    <property type="project" value="InterPro"/>
</dbReference>
<dbReference type="InterPro" id="IPR036259">
    <property type="entry name" value="MFS_trans_sf"/>
</dbReference>
<keyword evidence="2" id="KW-0812">Transmembrane</keyword>
<dbReference type="Gene3D" id="1.20.1250.20">
    <property type="entry name" value="MFS general substrate transporter like domains"/>
    <property type="match status" value="1"/>
</dbReference>
<keyword evidence="4" id="KW-0472">Membrane</keyword>
<evidence type="ECO:0000256" key="4">
    <source>
        <dbReference type="ARBA" id="ARBA00023136"/>
    </source>
</evidence>
<dbReference type="AlphaFoldDB" id="A0A0N7H8R7"/>
<dbReference type="Gene3D" id="1.20.1720.10">
    <property type="entry name" value="Multidrug resistance protein D"/>
    <property type="match status" value="1"/>
</dbReference>
<evidence type="ECO:0000313" key="6">
    <source>
        <dbReference type="Proteomes" id="UP000057134"/>
    </source>
</evidence>
<reference evidence="5 6" key="1">
    <citation type="journal article" date="2015" name="MBio">
        <title>Enzymatic Degradation of Phenazines Can Generate Energy and Protect Sensitive Organisms from Toxicity.</title>
        <authorList>
            <person name="Costa K.C."/>
            <person name="Bergkessel M."/>
            <person name="Saunders S."/>
            <person name="Korlach J."/>
            <person name="Newman D.K."/>
        </authorList>
    </citation>
    <scope>NUCLEOTIDE SEQUENCE [LARGE SCALE GENOMIC DNA]</scope>
    <source>
        <strain evidence="5 6">CT6</strain>
    </source>
</reference>
<dbReference type="RefSeq" id="WP_054602313.1">
    <property type="nucleotide sequence ID" value="NZ_CP011269.1"/>
</dbReference>
<accession>A0A0N7H8R7</accession>
<dbReference type="PANTHER" id="PTHR42718:SF49">
    <property type="entry name" value="EXPORT PROTEIN"/>
    <property type="match status" value="1"/>
</dbReference>
<dbReference type="PROSITE" id="PS50850">
    <property type="entry name" value="MFS"/>
    <property type="match status" value="1"/>
</dbReference>
<dbReference type="SUPFAM" id="SSF103473">
    <property type="entry name" value="MFS general substrate transporter"/>
    <property type="match status" value="1"/>
</dbReference>
<protein>
    <submittedName>
        <fullName evidence="5">Uncharacterized protein</fullName>
    </submittedName>
</protein>
<evidence type="ECO:0000313" key="5">
    <source>
        <dbReference type="EMBL" id="ALI26975.1"/>
    </source>
</evidence>
<dbReference type="PATRIC" id="fig|1766.6.peg.3125"/>
<dbReference type="GO" id="GO:0005886">
    <property type="term" value="C:plasma membrane"/>
    <property type="evidence" value="ECO:0007669"/>
    <property type="project" value="UniProtKB-SubCell"/>
</dbReference>
<dbReference type="InterPro" id="IPR020846">
    <property type="entry name" value="MFS_dom"/>
</dbReference>
<gene>
    <name evidence="5" type="ORF">XA26_31430</name>
</gene>
<evidence type="ECO:0000256" key="1">
    <source>
        <dbReference type="ARBA" id="ARBA00004651"/>
    </source>
</evidence>
<keyword evidence="6" id="KW-1185">Reference proteome</keyword>
<evidence type="ECO:0000256" key="2">
    <source>
        <dbReference type="ARBA" id="ARBA00022692"/>
    </source>
</evidence>